<feature type="region of interest" description="Disordered" evidence="1">
    <location>
        <begin position="28"/>
        <end position="52"/>
    </location>
</feature>
<sequence length="114" mass="13106">MECGRGRRPLMTYHKLAATRGLFWDGPRNLEPCSDGEGDTPLSKRSRRTSGRTFGSDGFIVYQTRLHGSSWMESGLVPETLWPRSRDLITKPLRNTTWWEPMLYVMTLDQVMLG</sequence>
<dbReference type="EMBL" id="BGPR01026350">
    <property type="protein sequence ID" value="GBN95982.1"/>
    <property type="molecule type" value="Genomic_DNA"/>
</dbReference>
<protein>
    <submittedName>
        <fullName evidence="2">Uncharacterized protein</fullName>
    </submittedName>
</protein>
<keyword evidence="3" id="KW-1185">Reference proteome</keyword>
<accession>A0A4Y2T5T9</accession>
<comment type="caution">
    <text evidence="2">The sequence shown here is derived from an EMBL/GenBank/DDBJ whole genome shotgun (WGS) entry which is preliminary data.</text>
</comment>
<dbReference type="Proteomes" id="UP000499080">
    <property type="component" value="Unassembled WGS sequence"/>
</dbReference>
<organism evidence="2 3">
    <name type="scientific">Araneus ventricosus</name>
    <name type="common">Orbweaver spider</name>
    <name type="synonym">Epeira ventricosa</name>
    <dbReference type="NCBI Taxonomy" id="182803"/>
    <lineage>
        <taxon>Eukaryota</taxon>
        <taxon>Metazoa</taxon>
        <taxon>Ecdysozoa</taxon>
        <taxon>Arthropoda</taxon>
        <taxon>Chelicerata</taxon>
        <taxon>Arachnida</taxon>
        <taxon>Araneae</taxon>
        <taxon>Araneomorphae</taxon>
        <taxon>Entelegynae</taxon>
        <taxon>Araneoidea</taxon>
        <taxon>Araneidae</taxon>
        <taxon>Araneus</taxon>
    </lineage>
</organism>
<proteinExistence type="predicted"/>
<evidence type="ECO:0000313" key="2">
    <source>
        <dbReference type="EMBL" id="GBN95982.1"/>
    </source>
</evidence>
<dbReference type="AlphaFoldDB" id="A0A4Y2T5T9"/>
<reference evidence="2 3" key="1">
    <citation type="journal article" date="2019" name="Sci. Rep.">
        <title>Orb-weaving spider Araneus ventricosus genome elucidates the spidroin gene catalogue.</title>
        <authorList>
            <person name="Kono N."/>
            <person name="Nakamura H."/>
            <person name="Ohtoshi R."/>
            <person name="Moran D.A.P."/>
            <person name="Shinohara A."/>
            <person name="Yoshida Y."/>
            <person name="Fujiwara M."/>
            <person name="Mori M."/>
            <person name="Tomita M."/>
            <person name="Arakawa K."/>
        </authorList>
    </citation>
    <scope>NUCLEOTIDE SEQUENCE [LARGE SCALE GENOMIC DNA]</scope>
</reference>
<evidence type="ECO:0000256" key="1">
    <source>
        <dbReference type="SAM" id="MobiDB-lite"/>
    </source>
</evidence>
<evidence type="ECO:0000313" key="3">
    <source>
        <dbReference type="Proteomes" id="UP000499080"/>
    </source>
</evidence>
<name>A0A4Y2T5T9_ARAVE</name>
<gene>
    <name evidence="2" type="ORF">AVEN_74787_1</name>
</gene>